<dbReference type="Pfam" id="PF10335">
    <property type="entry name" value="DUF294_C"/>
    <property type="match status" value="1"/>
</dbReference>
<dbReference type="PROSITE" id="PS50042">
    <property type="entry name" value="CNMP_BINDING_3"/>
    <property type="match status" value="1"/>
</dbReference>
<dbReference type="STRING" id="1452487.AVW16_03530"/>
<protein>
    <recommendedName>
        <fullName evidence="7">Cyclic nucleotide-binding protein</fullName>
    </recommendedName>
</protein>
<dbReference type="OrthoDB" id="9808528at2"/>
<evidence type="ECO:0000313" key="6">
    <source>
        <dbReference type="Proteomes" id="UP000076625"/>
    </source>
</evidence>
<keyword evidence="1 2" id="KW-0129">CBS domain</keyword>
<dbReference type="PROSITE" id="PS51371">
    <property type="entry name" value="CBS"/>
    <property type="match status" value="1"/>
</dbReference>
<dbReference type="InterPro" id="IPR005105">
    <property type="entry name" value="GlnD_Uridyltrans_N"/>
</dbReference>
<dbReference type="PANTHER" id="PTHR43080:SF2">
    <property type="entry name" value="CBS DOMAIN-CONTAINING PROTEIN"/>
    <property type="match status" value="1"/>
</dbReference>
<accession>A0A165ELM8</accession>
<dbReference type="PANTHER" id="PTHR43080">
    <property type="entry name" value="CBS DOMAIN-CONTAINING PROTEIN CBSX3, MITOCHONDRIAL"/>
    <property type="match status" value="1"/>
</dbReference>
<dbReference type="CDD" id="cd00038">
    <property type="entry name" value="CAP_ED"/>
    <property type="match status" value="1"/>
</dbReference>
<dbReference type="InterPro" id="IPR018821">
    <property type="entry name" value="DUF294_put_nucleoTrafse_sb-bd"/>
</dbReference>
<dbReference type="InterPro" id="IPR046342">
    <property type="entry name" value="CBS_dom_sf"/>
</dbReference>
<dbReference type="GO" id="GO:0008773">
    <property type="term" value="F:[protein-PII] uridylyltransferase activity"/>
    <property type="evidence" value="ECO:0007669"/>
    <property type="project" value="InterPro"/>
</dbReference>
<proteinExistence type="predicted"/>
<dbReference type="Pfam" id="PF03445">
    <property type="entry name" value="DUF294"/>
    <property type="match status" value="1"/>
</dbReference>
<evidence type="ECO:0000259" key="3">
    <source>
        <dbReference type="PROSITE" id="PS50042"/>
    </source>
</evidence>
<dbReference type="InterPro" id="IPR000595">
    <property type="entry name" value="cNMP-bd_dom"/>
</dbReference>
<dbReference type="Gene3D" id="3.10.580.10">
    <property type="entry name" value="CBS-domain"/>
    <property type="match status" value="1"/>
</dbReference>
<dbReference type="InterPro" id="IPR051257">
    <property type="entry name" value="Diverse_CBS-Domain"/>
</dbReference>
<sequence length="593" mass="64614">MTSPPFDALAPAERERLEAAADLVYYADEDEILGPEARVDTLYVLIKGRVREMAGDETVAAYQAGDTFDARALVAGRTAHRFVCHEEAVAHALPRDAVLALTETNPQFGAFFFARVSEKLARLAARAGRRELQTLLAATVRELGVREAVFLDAADTVVDAARAMKTRSLHSVLVRRGDAVGIFTSSDFRDVVLDGLPGDTPLAARARFELIAVDADAHLFDALLTMTRHDVRRVVVTERGRPLGVLEQVDLLSFFSTHSHLIAERIDRAGTLDALAEAAGQIPQLVGHLVDAGVKAPHLARLVQALNARLFARTWQLVAPPAVAAASSLIVLGSEGRGEQILRTDQDNALLYREGDGVDAAAVAQAAAAFSAALDGFGYPRCPGRVMVDNPEWRGTPAAWRDRLYRWMTQPDDEALMRLAIFLDAETVAGDAAPLAELKRYLDALRRDDDALLARFARALERFDTPGLIAQLLQENAPLDLKKAGIFPIVHGCRALAFEHGVDAANTFERLDALVGRHALERELARDLAEALSLLMGLRLRAGLAAAEHGRTADTVVIPARLNALERDLLKEALAVVRRFKALLRHHFRLGAF</sequence>
<evidence type="ECO:0000313" key="5">
    <source>
        <dbReference type="EMBL" id="KZE25411.1"/>
    </source>
</evidence>
<feature type="domain" description="Cyclic nucleotide-binding" evidence="3">
    <location>
        <begin position="5"/>
        <end position="77"/>
    </location>
</feature>
<dbReference type="Pfam" id="PF00571">
    <property type="entry name" value="CBS"/>
    <property type="match status" value="2"/>
</dbReference>
<reference evidence="6" key="1">
    <citation type="submission" date="2016-01" db="EMBL/GenBank/DDBJ databases">
        <title>Draft genome of Chromobacterium sp. F49.</title>
        <authorList>
            <person name="Hong K.W."/>
        </authorList>
    </citation>
    <scope>NUCLEOTIDE SEQUENCE [LARGE SCALE GENOMIC DNA]</scope>
    <source>
        <strain evidence="6">CN10</strain>
    </source>
</reference>
<dbReference type="SMART" id="SM00100">
    <property type="entry name" value="cNMP"/>
    <property type="match status" value="1"/>
</dbReference>
<dbReference type="Gene3D" id="2.60.120.10">
    <property type="entry name" value="Jelly Rolls"/>
    <property type="match status" value="1"/>
</dbReference>
<dbReference type="InterPro" id="IPR014710">
    <property type="entry name" value="RmlC-like_jellyroll"/>
</dbReference>
<dbReference type="EMBL" id="LQQU01000059">
    <property type="protein sequence ID" value="KZE25411.1"/>
    <property type="molecule type" value="Genomic_DNA"/>
</dbReference>
<dbReference type="SUPFAM" id="SSF54631">
    <property type="entry name" value="CBS-domain pair"/>
    <property type="match status" value="1"/>
</dbReference>
<keyword evidence="6" id="KW-1185">Reference proteome</keyword>
<dbReference type="SUPFAM" id="SSF51206">
    <property type="entry name" value="cAMP-binding domain-like"/>
    <property type="match status" value="1"/>
</dbReference>
<gene>
    <name evidence="5" type="ORF">AVW16_03530</name>
</gene>
<evidence type="ECO:0000256" key="2">
    <source>
        <dbReference type="PROSITE-ProRule" id="PRU00703"/>
    </source>
</evidence>
<feature type="domain" description="CBS" evidence="4">
    <location>
        <begin position="206"/>
        <end position="264"/>
    </location>
</feature>
<dbReference type="CDD" id="cd05401">
    <property type="entry name" value="NT_GlnE_GlnD_like"/>
    <property type="match status" value="1"/>
</dbReference>
<evidence type="ECO:0000259" key="4">
    <source>
        <dbReference type="PROSITE" id="PS51371"/>
    </source>
</evidence>
<dbReference type="SMART" id="SM00116">
    <property type="entry name" value="CBS"/>
    <property type="match status" value="2"/>
</dbReference>
<dbReference type="AlphaFoldDB" id="A0A165ELM8"/>
<evidence type="ECO:0008006" key="7">
    <source>
        <dbReference type="Google" id="ProtNLM"/>
    </source>
</evidence>
<organism evidence="5 6">
    <name type="scientific">Crenobacter luteus</name>
    <dbReference type="NCBI Taxonomy" id="1452487"/>
    <lineage>
        <taxon>Bacteria</taxon>
        <taxon>Pseudomonadati</taxon>
        <taxon>Pseudomonadota</taxon>
        <taxon>Betaproteobacteria</taxon>
        <taxon>Neisseriales</taxon>
        <taxon>Neisseriaceae</taxon>
        <taxon>Crenobacter</taxon>
    </lineage>
</organism>
<name>A0A165ELM8_9NEIS</name>
<dbReference type="InterPro" id="IPR018490">
    <property type="entry name" value="cNMP-bd_dom_sf"/>
</dbReference>
<comment type="caution">
    <text evidence="5">The sequence shown here is derived from an EMBL/GenBank/DDBJ whole genome shotgun (WGS) entry which is preliminary data.</text>
</comment>
<dbReference type="InterPro" id="IPR000644">
    <property type="entry name" value="CBS_dom"/>
</dbReference>
<evidence type="ECO:0000256" key="1">
    <source>
        <dbReference type="ARBA" id="ARBA00023122"/>
    </source>
</evidence>
<dbReference type="Proteomes" id="UP000076625">
    <property type="component" value="Unassembled WGS sequence"/>
</dbReference>